<keyword evidence="2" id="KW-1185">Reference proteome</keyword>
<dbReference type="RefSeq" id="WP_153500943.1">
    <property type="nucleotide sequence ID" value="NZ_WIRE01000001.1"/>
</dbReference>
<protein>
    <recommendedName>
        <fullName evidence="3">WD40-like Beta Propeller Repeat</fullName>
    </recommendedName>
</protein>
<evidence type="ECO:0000313" key="1">
    <source>
        <dbReference type="EMBL" id="MQX53565.1"/>
    </source>
</evidence>
<evidence type="ECO:0000313" key="2">
    <source>
        <dbReference type="Proteomes" id="UP000469421"/>
    </source>
</evidence>
<name>A0A6N7LWV2_9GAMM</name>
<dbReference type="InterPro" id="IPR011042">
    <property type="entry name" value="6-blade_b-propeller_TolB-like"/>
</dbReference>
<sequence length="421" mass="46325">MHLLIGIILVAAVVTLFLMQSPSSTRPSSTARFVQRPLNRSFAYLSNGLMFRRDANGTVQQLHSPFVEDAIRRQEKAASRHGWKEGTTFGVRAGGGMRNFDPAKEKPFLSSSLAFDHNGDLLYFLKDDTVGGLFRLEQASGKELRLILKQRLDLADITLSPDGEKIAVSSTQPNATTNIALLDSDGDNYREVTGGDTLDSNPAWVPDDPNALLFQSIGLARNQDGYIVAHGNASIQMLDMASRSVTPILEDRDTDYLKPRVAPNGDLLFIRRPFEQPSYGYSDSALDTVLLPFRLLRALFHYLNFFSLMYSRKPLTSADNPAQQADVKEILLQGKRVDAEKALREGGKVHGIPSLVPANWELVAKTRYGDVQVLANHVCDFDVFDDGTIIYSNGQAVFSVHHDGTQGLVFSGELVAQVVAG</sequence>
<proteinExistence type="predicted"/>
<comment type="caution">
    <text evidence="1">The sequence shown here is derived from an EMBL/GenBank/DDBJ whole genome shotgun (WGS) entry which is preliminary data.</text>
</comment>
<gene>
    <name evidence="1" type="ORF">GFN93_09915</name>
</gene>
<dbReference type="Gene3D" id="2.120.10.30">
    <property type="entry name" value="TolB, C-terminal domain"/>
    <property type="match status" value="1"/>
</dbReference>
<accession>A0A6N7LWV2</accession>
<reference evidence="1 2" key="1">
    <citation type="submission" date="2019-10" db="EMBL/GenBank/DDBJ databases">
        <title>Alcanivorax sp.PA15-N-34 draft genome sequence.</title>
        <authorList>
            <person name="Liao X."/>
            <person name="Shao Z."/>
        </authorList>
    </citation>
    <scope>NUCLEOTIDE SEQUENCE [LARGE SCALE GENOMIC DNA]</scope>
    <source>
        <strain evidence="1 2">PA15-N-34</strain>
    </source>
</reference>
<dbReference type="Proteomes" id="UP000469421">
    <property type="component" value="Unassembled WGS sequence"/>
</dbReference>
<evidence type="ECO:0008006" key="3">
    <source>
        <dbReference type="Google" id="ProtNLM"/>
    </source>
</evidence>
<dbReference type="EMBL" id="WIRE01000001">
    <property type="protein sequence ID" value="MQX53565.1"/>
    <property type="molecule type" value="Genomic_DNA"/>
</dbReference>
<organism evidence="1 2">
    <name type="scientific">Alcanivorax sediminis</name>
    <dbReference type="NCBI Taxonomy" id="2663008"/>
    <lineage>
        <taxon>Bacteria</taxon>
        <taxon>Pseudomonadati</taxon>
        <taxon>Pseudomonadota</taxon>
        <taxon>Gammaproteobacteria</taxon>
        <taxon>Oceanospirillales</taxon>
        <taxon>Alcanivoracaceae</taxon>
        <taxon>Alcanivorax</taxon>
    </lineage>
</organism>
<dbReference type="SUPFAM" id="SSF82171">
    <property type="entry name" value="DPP6 N-terminal domain-like"/>
    <property type="match status" value="1"/>
</dbReference>
<dbReference type="AlphaFoldDB" id="A0A6N7LWV2"/>